<evidence type="ECO:0000256" key="4">
    <source>
        <dbReference type="ARBA" id="ARBA00022729"/>
    </source>
</evidence>
<evidence type="ECO:0000256" key="12">
    <source>
        <dbReference type="SAM" id="SignalP"/>
    </source>
</evidence>
<proteinExistence type="predicted"/>
<dbReference type="PANTHER" id="PTHR25466:SF4">
    <property type="entry name" value="T-LYMPHOCYTE ACTIVATION ANTIGEN CD80"/>
    <property type="match status" value="1"/>
</dbReference>
<feature type="domain" description="Ig-like" evidence="13">
    <location>
        <begin position="146"/>
        <end position="231"/>
    </location>
</feature>
<feature type="transmembrane region" description="Helical" evidence="11">
    <location>
        <begin position="253"/>
        <end position="272"/>
    </location>
</feature>
<evidence type="ECO:0000256" key="5">
    <source>
        <dbReference type="ARBA" id="ARBA00022989"/>
    </source>
</evidence>
<comment type="subcellular location">
    <subcellularLocation>
        <location evidence="1">Cell membrane</location>
        <topology evidence="1">Single-pass type I membrane protein</topology>
    </subcellularLocation>
</comment>
<dbReference type="Gene3D" id="2.60.40.10">
    <property type="entry name" value="Immunoglobulins"/>
    <property type="match status" value="2"/>
</dbReference>
<keyword evidence="4 12" id="KW-0732">Signal</keyword>
<keyword evidence="3 11" id="KW-0812">Transmembrane</keyword>
<feature type="chain" id="PRO_5034887642" evidence="12">
    <location>
        <begin position="36"/>
        <end position="302"/>
    </location>
</feature>
<feature type="signal peptide" evidence="12">
    <location>
        <begin position="1"/>
        <end position="35"/>
    </location>
</feature>
<dbReference type="InterPro" id="IPR036179">
    <property type="entry name" value="Ig-like_dom_sf"/>
</dbReference>
<dbReference type="PANTHER" id="PTHR25466">
    <property type="entry name" value="T-LYMPHOCYTE ACTIVATION ANTIGEN"/>
    <property type="match status" value="1"/>
</dbReference>
<dbReference type="InterPro" id="IPR007110">
    <property type="entry name" value="Ig-like_dom"/>
</dbReference>
<dbReference type="GO" id="GO:0007166">
    <property type="term" value="P:cell surface receptor signaling pathway"/>
    <property type="evidence" value="ECO:0007669"/>
    <property type="project" value="TreeGrafter"/>
</dbReference>
<keyword evidence="6 11" id="KW-0472">Membrane</keyword>
<keyword evidence="9" id="KW-0325">Glycoprotein</keyword>
<dbReference type="InterPro" id="IPR051713">
    <property type="entry name" value="T-cell_Activation_Regulation"/>
</dbReference>
<dbReference type="Proteomes" id="UP000694547">
    <property type="component" value="Chromosome 12"/>
</dbReference>
<dbReference type="GO" id="GO:0009897">
    <property type="term" value="C:external side of plasma membrane"/>
    <property type="evidence" value="ECO:0007669"/>
    <property type="project" value="Ensembl"/>
</dbReference>
<evidence type="ECO:0000259" key="13">
    <source>
        <dbReference type="PROSITE" id="PS50835"/>
    </source>
</evidence>
<dbReference type="GO" id="GO:0042130">
    <property type="term" value="P:negative regulation of T cell proliferation"/>
    <property type="evidence" value="ECO:0007669"/>
    <property type="project" value="TreeGrafter"/>
</dbReference>
<evidence type="ECO:0000256" key="9">
    <source>
        <dbReference type="ARBA" id="ARBA00023180"/>
    </source>
</evidence>
<dbReference type="GeneTree" id="ENSGT00940000162632"/>
<dbReference type="InterPro" id="IPR013162">
    <property type="entry name" value="CD80_C2-set"/>
</dbReference>
<keyword evidence="7" id="KW-1015">Disulfide bond</keyword>
<keyword evidence="8" id="KW-0675">Receptor</keyword>
<dbReference type="Pfam" id="PF07686">
    <property type="entry name" value="V-set"/>
    <property type="match status" value="1"/>
</dbReference>
<protein>
    <submittedName>
        <fullName evidence="14">CD80 antigen</fullName>
    </submittedName>
</protein>
<dbReference type="InterPro" id="IPR013106">
    <property type="entry name" value="Ig_V-set"/>
</dbReference>
<keyword evidence="2" id="KW-1003">Cell membrane</keyword>
<dbReference type="SMART" id="SM00409">
    <property type="entry name" value="IG"/>
    <property type="match status" value="1"/>
</dbReference>
<evidence type="ECO:0000313" key="15">
    <source>
        <dbReference type="Proteomes" id="UP000694547"/>
    </source>
</evidence>
<feature type="domain" description="Ig-like" evidence="13">
    <location>
        <begin position="15"/>
        <end position="133"/>
    </location>
</feature>
<evidence type="ECO:0000256" key="7">
    <source>
        <dbReference type="ARBA" id="ARBA00023157"/>
    </source>
</evidence>
<reference evidence="14" key="3">
    <citation type="submission" date="2025-09" db="UniProtKB">
        <authorList>
            <consortium name="Ensembl"/>
        </authorList>
    </citation>
    <scope>IDENTIFICATION</scope>
</reference>
<name>A0A8C8T958_PERMB</name>
<dbReference type="InterPro" id="IPR037676">
    <property type="entry name" value="CD80_IgC"/>
</dbReference>
<dbReference type="Ensembl" id="ENSPEMT00000009889.2">
    <property type="protein sequence ID" value="ENSPEMP00000005787.1"/>
    <property type="gene ID" value="ENSPEMG00000008187.2"/>
</dbReference>
<dbReference type="SUPFAM" id="SSF48726">
    <property type="entry name" value="Immunoglobulin"/>
    <property type="match status" value="2"/>
</dbReference>
<sequence>MGCQLRQDTPRPRCPHLRLAHLFVLLFGLFQMSSGIGQVSKSVKGMASLPCGYKFSPKELTELRVYWQKDDKAVLSYTSGKTEVWAPYKNRTVLDIPSNFSLMIGSLVLSDRGIYTCVIQRSEGGAYKKRHLDSVMLFIRAHYPVPNITDLGNLSADIKRIMCSTSGGFPEPRLFWLENGKELSGINTTISQDPGSELYTVSSKLDFNMTYNHSIVCRVVYGDSQVSKNFTWEKQPPEAPPDRNYLTEVTPTILTILCLASAIIIIIVYSMCFRRRNEARRREINGIYLGPVEASAEQTIFL</sequence>
<dbReference type="AlphaFoldDB" id="A0A8C8T958"/>
<evidence type="ECO:0000256" key="3">
    <source>
        <dbReference type="ARBA" id="ARBA00022692"/>
    </source>
</evidence>
<reference evidence="14" key="2">
    <citation type="submission" date="2025-08" db="UniProtKB">
        <authorList>
            <consortium name="Ensembl"/>
        </authorList>
    </citation>
    <scope>IDENTIFICATION</scope>
</reference>
<dbReference type="GO" id="GO:0031295">
    <property type="term" value="P:T cell costimulation"/>
    <property type="evidence" value="ECO:0007669"/>
    <property type="project" value="Ensembl"/>
</dbReference>
<organism evidence="14 15">
    <name type="scientific">Peromyscus maniculatus bairdii</name>
    <name type="common">Prairie deer mouse</name>
    <dbReference type="NCBI Taxonomy" id="230844"/>
    <lineage>
        <taxon>Eukaryota</taxon>
        <taxon>Metazoa</taxon>
        <taxon>Chordata</taxon>
        <taxon>Craniata</taxon>
        <taxon>Vertebrata</taxon>
        <taxon>Euteleostomi</taxon>
        <taxon>Mammalia</taxon>
        <taxon>Eutheria</taxon>
        <taxon>Euarchontoglires</taxon>
        <taxon>Glires</taxon>
        <taxon>Rodentia</taxon>
        <taxon>Myomorpha</taxon>
        <taxon>Muroidea</taxon>
        <taxon>Cricetidae</taxon>
        <taxon>Neotominae</taxon>
        <taxon>Peromyscus</taxon>
    </lineage>
</organism>
<keyword evidence="15" id="KW-1185">Reference proteome</keyword>
<keyword evidence="10" id="KW-0393">Immunoglobulin domain</keyword>
<dbReference type="Pfam" id="PF08205">
    <property type="entry name" value="C2-set_2"/>
    <property type="match status" value="1"/>
</dbReference>
<evidence type="ECO:0000256" key="1">
    <source>
        <dbReference type="ARBA" id="ARBA00004251"/>
    </source>
</evidence>
<accession>A0A8C8T958</accession>
<dbReference type="GO" id="GO:0015026">
    <property type="term" value="F:coreceptor activity"/>
    <property type="evidence" value="ECO:0007669"/>
    <property type="project" value="InterPro"/>
</dbReference>
<dbReference type="InterPro" id="IPR003599">
    <property type="entry name" value="Ig_sub"/>
</dbReference>
<dbReference type="CDD" id="cd16083">
    <property type="entry name" value="IgC1_CD80"/>
    <property type="match status" value="1"/>
</dbReference>
<evidence type="ECO:0000313" key="14">
    <source>
        <dbReference type="Ensembl" id="ENSPEMP00000005787.1"/>
    </source>
</evidence>
<evidence type="ECO:0000256" key="2">
    <source>
        <dbReference type="ARBA" id="ARBA00022475"/>
    </source>
</evidence>
<dbReference type="PROSITE" id="PS50835">
    <property type="entry name" value="IG_LIKE"/>
    <property type="match status" value="2"/>
</dbReference>
<reference evidence="14 15" key="1">
    <citation type="submission" date="2018-10" db="EMBL/GenBank/DDBJ databases">
        <title>Improved assembly of the deer mouse Peromyscus maniculatus genome.</title>
        <authorList>
            <person name="Lassance J.-M."/>
            <person name="Hoekstra H.E."/>
        </authorList>
    </citation>
    <scope>NUCLEOTIDE SEQUENCE [LARGE SCALE GENOMIC DNA]</scope>
</reference>
<dbReference type="GO" id="GO:0046641">
    <property type="term" value="P:positive regulation of alpha-beta T cell proliferation"/>
    <property type="evidence" value="ECO:0007669"/>
    <property type="project" value="Ensembl"/>
</dbReference>
<dbReference type="GO" id="GO:0071222">
    <property type="term" value="P:cellular response to lipopolysaccharide"/>
    <property type="evidence" value="ECO:0007669"/>
    <property type="project" value="Ensembl"/>
</dbReference>
<evidence type="ECO:0000256" key="6">
    <source>
        <dbReference type="ARBA" id="ARBA00023136"/>
    </source>
</evidence>
<dbReference type="GO" id="GO:0006955">
    <property type="term" value="P:immune response"/>
    <property type="evidence" value="ECO:0007669"/>
    <property type="project" value="TreeGrafter"/>
</dbReference>
<keyword evidence="5 11" id="KW-1133">Transmembrane helix</keyword>
<dbReference type="InterPro" id="IPR013783">
    <property type="entry name" value="Ig-like_fold"/>
</dbReference>
<evidence type="ECO:0000256" key="11">
    <source>
        <dbReference type="SAM" id="Phobius"/>
    </source>
</evidence>
<evidence type="ECO:0000256" key="10">
    <source>
        <dbReference type="ARBA" id="ARBA00023319"/>
    </source>
</evidence>
<dbReference type="FunFam" id="2.60.40.10:FF:000910">
    <property type="entry name" value="T-lymphocyte activation antigen CD80"/>
    <property type="match status" value="1"/>
</dbReference>
<evidence type="ECO:0000256" key="8">
    <source>
        <dbReference type="ARBA" id="ARBA00023170"/>
    </source>
</evidence>